<reference evidence="2" key="1">
    <citation type="submission" date="2020-01" db="EMBL/GenBank/DDBJ databases">
        <authorList>
            <person name="Chen W.-M."/>
        </authorList>
    </citation>
    <scope>NUCLEOTIDE SEQUENCE</scope>
    <source>
        <strain evidence="2">CYK-10</strain>
    </source>
</reference>
<dbReference type="AlphaFoldDB" id="A0AAE4YCX5"/>
<feature type="chain" id="PRO_5042153168" description="Metallopeptidase" evidence="1">
    <location>
        <begin position="19"/>
        <end position="250"/>
    </location>
</feature>
<dbReference type="Proteomes" id="UP001193501">
    <property type="component" value="Unassembled WGS sequence"/>
</dbReference>
<evidence type="ECO:0000313" key="2">
    <source>
        <dbReference type="EMBL" id="NBZ87655.1"/>
    </source>
</evidence>
<comment type="caution">
    <text evidence="2">The sequence shown here is derived from an EMBL/GenBank/DDBJ whole genome shotgun (WGS) entry which is preliminary data.</text>
</comment>
<keyword evidence="1" id="KW-0732">Signal</keyword>
<gene>
    <name evidence="2" type="ORF">GV832_08700</name>
</gene>
<evidence type="ECO:0008006" key="4">
    <source>
        <dbReference type="Google" id="ProtNLM"/>
    </source>
</evidence>
<proteinExistence type="predicted"/>
<accession>A0AAE4YCX5</accession>
<dbReference type="RefSeq" id="WP_168774471.1">
    <property type="nucleotide sequence ID" value="NZ_JAABNR010000007.1"/>
</dbReference>
<evidence type="ECO:0000313" key="3">
    <source>
        <dbReference type="Proteomes" id="UP001193501"/>
    </source>
</evidence>
<dbReference type="InterPro" id="IPR025644">
    <property type="entry name" value="DUF4344"/>
</dbReference>
<sequence>MFKRCVAVLCLVAGPALSAPFVFPDDPDEADFIAGEVIATFYHELGHALIDVLQVPVLGKEEDAADTLSVILMHDGWQEEAATAILTADATSYALRASDPNLEPDESSFADVHSLDIQRYYAVVCLFYGANPEERRQMALDLELPEEKLESCPYEYDQARAAWGTVLDQAVPGPEMAGLVMAPGQEGQDLADLLAEEVAALNEVIGLPVEVTVVVADCGEANAFYSPDDKTITMCNEYAEDLQALWRANP</sequence>
<protein>
    <recommendedName>
        <fullName evidence="4">Metallopeptidase</fullName>
    </recommendedName>
</protein>
<keyword evidence="3" id="KW-1185">Reference proteome</keyword>
<dbReference type="Pfam" id="PF14247">
    <property type="entry name" value="DUF4344"/>
    <property type="match status" value="2"/>
</dbReference>
<evidence type="ECO:0000256" key="1">
    <source>
        <dbReference type="SAM" id="SignalP"/>
    </source>
</evidence>
<feature type="signal peptide" evidence="1">
    <location>
        <begin position="1"/>
        <end position="18"/>
    </location>
</feature>
<dbReference type="EMBL" id="JAABNR010000007">
    <property type="protein sequence ID" value="NBZ87655.1"/>
    <property type="molecule type" value="Genomic_DNA"/>
</dbReference>
<organism evidence="2 3">
    <name type="scientific">Stagnihabitans tardus</name>
    <dbReference type="NCBI Taxonomy" id="2699202"/>
    <lineage>
        <taxon>Bacteria</taxon>
        <taxon>Pseudomonadati</taxon>
        <taxon>Pseudomonadota</taxon>
        <taxon>Alphaproteobacteria</taxon>
        <taxon>Rhodobacterales</taxon>
        <taxon>Paracoccaceae</taxon>
        <taxon>Stagnihabitans</taxon>
    </lineage>
</organism>
<name>A0AAE4YCX5_9RHOB</name>